<proteinExistence type="predicted"/>
<accession>A0A1H2TL77</accession>
<organism evidence="1 2">
    <name type="scientific">Haloarcula vallismortis</name>
    <name type="common">Halobacterium vallismortis</name>
    <dbReference type="NCBI Taxonomy" id="28442"/>
    <lineage>
        <taxon>Archaea</taxon>
        <taxon>Methanobacteriati</taxon>
        <taxon>Methanobacteriota</taxon>
        <taxon>Stenosarchaea group</taxon>
        <taxon>Halobacteria</taxon>
        <taxon>Halobacteriales</taxon>
        <taxon>Haloarculaceae</taxon>
        <taxon>Haloarcula</taxon>
    </lineage>
</organism>
<dbReference type="RefSeq" id="WP_139175281.1">
    <property type="nucleotide sequence ID" value="NZ_FNOF01000003.1"/>
</dbReference>
<dbReference type="AlphaFoldDB" id="A0A1H2TL77"/>
<evidence type="ECO:0000313" key="1">
    <source>
        <dbReference type="EMBL" id="SDW44661.1"/>
    </source>
</evidence>
<dbReference type="STRING" id="28442.SAMN05443574_103265"/>
<reference evidence="1 2" key="1">
    <citation type="submission" date="2016-10" db="EMBL/GenBank/DDBJ databases">
        <authorList>
            <person name="de Groot N.N."/>
        </authorList>
    </citation>
    <scope>NUCLEOTIDE SEQUENCE [LARGE SCALE GENOMIC DNA]</scope>
    <source>
        <strain evidence="1 2">DSM 3756</strain>
    </source>
</reference>
<protein>
    <submittedName>
        <fullName evidence="1">Uncharacterized protein</fullName>
    </submittedName>
</protein>
<gene>
    <name evidence="1" type="ORF">SAMN05443574_103265</name>
</gene>
<dbReference type="Proteomes" id="UP000182573">
    <property type="component" value="Unassembled WGS sequence"/>
</dbReference>
<dbReference type="EMBL" id="FNOF01000003">
    <property type="protein sequence ID" value="SDW44661.1"/>
    <property type="molecule type" value="Genomic_DNA"/>
</dbReference>
<evidence type="ECO:0000313" key="2">
    <source>
        <dbReference type="Proteomes" id="UP000182573"/>
    </source>
</evidence>
<name>A0A1H2TL77_HALVA</name>
<sequence length="68" mass="7793">MNKYGFGPCLDCLYRTSPDQLGGRSGAITLEAAEEVIDEYVEEDVELERVEKFDSNEPYYIPRRGDEL</sequence>